<sequence length="223" mass="24638">MALTPLWTTWAGVPPVQATPLILRAGTVDGLPGYGLKDGVLQVEAEGKRRLFQCIEKTLEARFIWQALPTRRLIQQVVDRQLDLAFPMGFSEERAARMLQSLPLWDNPDLWVSMRPINPSDKALRLAARLGSPQETEQTAAGYARVVGATTYEELGKTLRLQMVDAVVVPRSIFEELEALWPEGVLTTVGKSRLTGFYLSPGDPKGLAVPLNRAIESCRASVK</sequence>
<dbReference type="OrthoDB" id="8585936at2"/>
<dbReference type="Proteomes" id="UP000554837">
    <property type="component" value="Unassembled WGS sequence"/>
</dbReference>
<name>A0A840S6T6_9BURK</name>
<dbReference type="AlphaFoldDB" id="A0A840S6T6"/>
<proteinExistence type="predicted"/>
<reference evidence="1 2" key="1">
    <citation type="submission" date="2020-08" db="EMBL/GenBank/DDBJ databases">
        <title>Genomic Encyclopedia of Type Strains, Phase IV (KMG-IV): sequencing the most valuable type-strain genomes for metagenomic binning, comparative biology and taxonomic classification.</title>
        <authorList>
            <person name="Goeker M."/>
        </authorList>
    </citation>
    <scope>NUCLEOTIDE SEQUENCE [LARGE SCALE GENOMIC DNA]</scope>
    <source>
        <strain evidence="1 2">DSM 23958</strain>
    </source>
</reference>
<dbReference type="RefSeq" id="WP_138855637.1">
    <property type="nucleotide sequence ID" value="NZ_CP040709.1"/>
</dbReference>
<gene>
    <name evidence="1" type="ORF">HNQ51_002020</name>
</gene>
<dbReference type="EMBL" id="JACHHO010000002">
    <property type="protein sequence ID" value="MBB5204706.1"/>
    <property type="molecule type" value="Genomic_DNA"/>
</dbReference>
<organism evidence="1 2">
    <name type="scientific">Inhella inkyongensis</name>
    <dbReference type="NCBI Taxonomy" id="392593"/>
    <lineage>
        <taxon>Bacteria</taxon>
        <taxon>Pseudomonadati</taxon>
        <taxon>Pseudomonadota</taxon>
        <taxon>Betaproteobacteria</taxon>
        <taxon>Burkholderiales</taxon>
        <taxon>Sphaerotilaceae</taxon>
        <taxon>Inhella</taxon>
    </lineage>
</organism>
<comment type="caution">
    <text evidence="1">The sequence shown here is derived from an EMBL/GenBank/DDBJ whole genome shotgun (WGS) entry which is preliminary data.</text>
</comment>
<accession>A0A840S6T6</accession>
<dbReference type="SUPFAM" id="SSF53850">
    <property type="entry name" value="Periplasmic binding protein-like II"/>
    <property type="match status" value="1"/>
</dbReference>
<evidence type="ECO:0000313" key="1">
    <source>
        <dbReference type="EMBL" id="MBB5204706.1"/>
    </source>
</evidence>
<evidence type="ECO:0000313" key="2">
    <source>
        <dbReference type="Proteomes" id="UP000554837"/>
    </source>
</evidence>
<protein>
    <submittedName>
        <fullName evidence="1">ABC-type amino acid transport substrate-binding protein</fullName>
    </submittedName>
</protein>
<keyword evidence="2" id="KW-1185">Reference proteome</keyword>